<evidence type="ECO:0000313" key="3">
    <source>
        <dbReference type="Proteomes" id="UP000796761"/>
    </source>
</evidence>
<evidence type="ECO:0000313" key="2">
    <source>
        <dbReference type="EMBL" id="TRZ17005.1"/>
    </source>
</evidence>
<feature type="region of interest" description="Disordered" evidence="1">
    <location>
        <begin position="40"/>
        <end position="72"/>
    </location>
</feature>
<protein>
    <submittedName>
        <fullName evidence="2">Uncharacterized protein</fullName>
    </submittedName>
</protein>
<sequence>MELFIHLETWIQQEKNPNPVSVCCEGQVVMCESARSGNASARCSLNGGKENLPETTEAGGRSSREDKPATSSLLGDNKKWVVIFWMLNRVDSKEKWSRASSVMEQDCRRQHSYSALPHKRELEPKEAKVEQFPRRGNIVGD</sequence>
<dbReference type="Proteomes" id="UP000796761">
    <property type="component" value="Unassembled WGS sequence"/>
</dbReference>
<organism evidence="2 3">
    <name type="scientific">Zosterops borbonicus</name>
    <dbReference type="NCBI Taxonomy" id="364589"/>
    <lineage>
        <taxon>Eukaryota</taxon>
        <taxon>Metazoa</taxon>
        <taxon>Chordata</taxon>
        <taxon>Craniata</taxon>
        <taxon>Vertebrata</taxon>
        <taxon>Euteleostomi</taxon>
        <taxon>Archelosauria</taxon>
        <taxon>Archosauria</taxon>
        <taxon>Dinosauria</taxon>
        <taxon>Saurischia</taxon>
        <taxon>Theropoda</taxon>
        <taxon>Coelurosauria</taxon>
        <taxon>Aves</taxon>
        <taxon>Neognathae</taxon>
        <taxon>Neoaves</taxon>
        <taxon>Telluraves</taxon>
        <taxon>Australaves</taxon>
        <taxon>Passeriformes</taxon>
        <taxon>Sylvioidea</taxon>
        <taxon>Zosteropidae</taxon>
        <taxon>Zosterops</taxon>
    </lineage>
</organism>
<evidence type="ECO:0000256" key="1">
    <source>
        <dbReference type="SAM" id="MobiDB-lite"/>
    </source>
</evidence>
<proteinExistence type="predicted"/>
<keyword evidence="3" id="KW-1185">Reference proteome</keyword>
<dbReference type="AlphaFoldDB" id="A0A8K1GG06"/>
<name>A0A8K1GG06_9PASS</name>
<gene>
    <name evidence="2" type="ORF">HGM15179_010099</name>
</gene>
<feature type="region of interest" description="Disordered" evidence="1">
    <location>
        <begin position="113"/>
        <end position="141"/>
    </location>
</feature>
<comment type="caution">
    <text evidence="2">The sequence shown here is derived from an EMBL/GenBank/DDBJ whole genome shotgun (WGS) entry which is preliminary data.</text>
</comment>
<feature type="compositionally biased region" description="Basic and acidic residues" evidence="1">
    <location>
        <begin position="118"/>
        <end position="133"/>
    </location>
</feature>
<reference evidence="2" key="1">
    <citation type="submission" date="2019-04" db="EMBL/GenBank/DDBJ databases">
        <title>Genome assembly of Zosterops borbonicus 15179.</title>
        <authorList>
            <person name="Leroy T."/>
            <person name="Anselmetti Y."/>
            <person name="Tilak M.-K."/>
            <person name="Nabholz B."/>
        </authorList>
    </citation>
    <scope>NUCLEOTIDE SEQUENCE</scope>
    <source>
        <strain evidence="2">HGM_15179</strain>
        <tissue evidence="2">Muscle</tissue>
    </source>
</reference>
<dbReference type="EMBL" id="SWJQ01000287">
    <property type="protein sequence ID" value="TRZ17005.1"/>
    <property type="molecule type" value="Genomic_DNA"/>
</dbReference>
<accession>A0A8K1GG06</accession>